<evidence type="ECO:0000313" key="1">
    <source>
        <dbReference type="EMBL" id="MDR6843405.1"/>
    </source>
</evidence>
<reference evidence="1 2" key="1">
    <citation type="submission" date="2023-07" db="EMBL/GenBank/DDBJ databases">
        <title>Sorghum-associated microbial communities from plants grown in Nebraska, USA.</title>
        <authorList>
            <person name="Schachtman D."/>
        </authorList>
    </citation>
    <scope>NUCLEOTIDE SEQUENCE [LARGE SCALE GENOMIC DNA]</scope>
    <source>
        <strain evidence="1 2">BE124</strain>
    </source>
</reference>
<dbReference type="EMBL" id="JAVDTX010000001">
    <property type="protein sequence ID" value="MDR6843405.1"/>
    <property type="molecule type" value="Genomic_DNA"/>
</dbReference>
<comment type="caution">
    <text evidence="1">The sequence shown here is derived from an EMBL/GenBank/DDBJ whole genome shotgun (WGS) entry which is preliminary data.</text>
</comment>
<accession>A0ABU1RYH1</accession>
<gene>
    <name evidence="1" type="ORF">J2W95_000085</name>
</gene>
<keyword evidence="2" id="KW-1185">Reference proteome</keyword>
<name>A0ABU1RYH1_9FLAO</name>
<dbReference type="Proteomes" id="UP001261871">
    <property type="component" value="Unassembled WGS sequence"/>
</dbReference>
<evidence type="ECO:0000313" key="2">
    <source>
        <dbReference type="Proteomes" id="UP001261871"/>
    </source>
</evidence>
<proteinExistence type="predicted"/>
<organism evidence="1 2">
    <name type="scientific">Flavobacterium granuli</name>
    <dbReference type="NCBI Taxonomy" id="280093"/>
    <lineage>
        <taxon>Bacteria</taxon>
        <taxon>Pseudomonadati</taxon>
        <taxon>Bacteroidota</taxon>
        <taxon>Flavobacteriia</taxon>
        <taxon>Flavobacteriales</taxon>
        <taxon>Flavobacteriaceae</taxon>
        <taxon>Flavobacterium</taxon>
    </lineage>
</organism>
<protein>
    <submittedName>
        <fullName evidence="1">Uncharacterized protein</fullName>
    </submittedName>
</protein>
<sequence>MKIDALALMETTSFCVGVRYKRYSVQQEVAPYILFYWDIFSIKNSLQ</sequence>